<dbReference type="PANTHER" id="PTHR34811">
    <property type="entry name" value="MATURASE K"/>
    <property type="match status" value="1"/>
</dbReference>
<dbReference type="GO" id="GO:0006397">
    <property type="term" value="P:mRNA processing"/>
    <property type="evidence" value="ECO:0007669"/>
    <property type="project" value="UniProtKB-KW"/>
</dbReference>
<keyword evidence="4 6" id="KW-0819">tRNA processing</keyword>
<name>A0A7G9IZ38_9ERIC</name>
<reference evidence="10" key="1">
    <citation type="submission" date="2020-07" db="EMBL/GenBank/DDBJ databases">
        <authorList>
            <person name="Tao L.L."/>
        </authorList>
    </citation>
    <scope>NUCLEOTIDE SEQUENCE</scope>
</reference>
<dbReference type="GO" id="GO:0008380">
    <property type="term" value="P:RNA splicing"/>
    <property type="evidence" value="ECO:0007669"/>
    <property type="project" value="UniProtKB-UniRule"/>
</dbReference>
<dbReference type="GO" id="GO:0008033">
    <property type="term" value="P:tRNA processing"/>
    <property type="evidence" value="ECO:0007669"/>
    <property type="project" value="UniProtKB-KW"/>
</dbReference>
<keyword evidence="7 10" id="KW-0150">Chloroplast</keyword>
<dbReference type="GO" id="GO:0003723">
    <property type="term" value="F:RNA binding"/>
    <property type="evidence" value="ECO:0007669"/>
    <property type="project" value="UniProtKB-KW"/>
</dbReference>
<feature type="domain" description="Maturase MatK N-terminal" evidence="9">
    <location>
        <begin position="5"/>
        <end position="333"/>
    </location>
</feature>
<accession>A0A7G9IZ38</accession>
<sequence length="506" mass="60135">MEEFKLELDKSQQHDFVYPLIFQEYIYALAHDHGLNKSTLLENAGYDNKSSLLIVKRLITHLITQMYQQNHFLFSANDSNQNKIFGHNTNLYSQMILEGFAVVVEIPFYSRLISFLEGKEIVKSQNLRSSHSIFPFLEDKFPHLNYVLDILILHSIHLEILVQTLRYWVKDASSLHLLRFFLYEYRNWNSLITPKKSSFSFSKRNQRLFLFLYNYHVCEYESIFIFLRNQSSHLRSISSGTFFERIDFYEKIEHFVEVFTKDFQAILWLCKDTFMHYVRYQGKSLLASKGKSLLMNKWKYYFVNFWQCYFYMWSQPGRIHINQLYNHSFDFLGYLSSVRLNPSMVRSQMLENSFLIGNAIKKFDTLVPIIPLIGSLSKAKFCNVLGHPISKPVWADLSDSDIIDRFGRIYRNLSHYYSGSSKKMSLYRIKYILRLSCARTLARKHKSTVRAFLKRLGSGLLEEFFTEEERVFSLTFKKASSTSRGLYRRRIWYLDIICINDLVNHK</sequence>
<protein>
    <recommendedName>
        <fullName evidence="6">Maturase K</fullName>
    </recommendedName>
    <alternativeName>
        <fullName evidence="6">Intron maturase</fullName>
    </alternativeName>
</protein>
<keyword evidence="5 6" id="KW-0694">RNA-binding</keyword>
<dbReference type="InterPro" id="IPR024937">
    <property type="entry name" value="Domain_X"/>
</dbReference>
<evidence type="ECO:0000259" key="8">
    <source>
        <dbReference type="Pfam" id="PF01348"/>
    </source>
</evidence>
<evidence type="ECO:0000313" key="10">
    <source>
        <dbReference type="EMBL" id="QNM40632.1"/>
    </source>
</evidence>
<evidence type="ECO:0000256" key="1">
    <source>
        <dbReference type="ARBA" id="ARBA00006621"/>
    </source>
</evidence>
<geneLocation type="chloroplast" evidence="10"/>
<dbReference type="RefSeq" id="YP_009989056.1">
    <property type="nucleotide sequence ID" value="NC_052730.1"/>
</dbReference>
<dbReference type="InterPro" id="IPR002866">
    <property type="entry name" value="Maturase_MatK"/>
</dbReference>
<evidence type="ECO:0000256" key="2">
    <source>
        <dbReference type="ARBA" id="ARBA00022640"/>
    </source>
</evidence>
<comment type="similarity">
    <text evidence="1 6">Belongs to the intron maturase 2 family. MatK subfamily.</text>
</comment>
<comment type="subcellular location">
    <subcellularLocation>
        <location evidence="6">Plastid</location>
        <location evidence="6">Chloroplast</location>
    </subcellularLocation>
</comment>
<evidence type="ECO:0000256" key="5">
    <source>
        <dbReference type="ARBA" id="ARBA00022884"/>
    </source>
</evidence>
<keyword evidence="3 6" id="KW-0507">mRNA processing</keyword>
<comment type="function">
    <text evidence="6 7">Usually encoded in the trnK tRNA gene intron. Probably assists in splicing its own and other chloroplast group II introns.</text>
</comment>
<dbReference type="Pfam" id="PF01348">
    <property type="entry name" value="Intron_maturas2"/>
    <property type="match status" value="1"/>
</dbReference>
<proteinExistence type="inferred from homology"/>
<dbReference type="AlphaFoldDB" id="A0A7G9IZ38"/>
<feature type="domain" description="Domain X" evidence="8">
    <location>
        <begin position="361"/>
        <end position="482"/>
    </location>
</feature>
<evidence type="ECO:0000256" key="3">
    <source>
        <dbReference type="ARBA" id="ARBA00022664"/>
    </source>
</evidence>
<dbReference type="InterPro" id="IPR024942">
    <property type="entry name" value="Maturase_MatK_N"/>
</dbReference>
<dbReference type="PANTHER" id="PTHR34811:SF1">
    <property type="entry name" value="MATURASE K"/>
    <property type="match status" value="1"/>
</dbReference>
<evidence type="ECO:0000256" key="7">
    <source>
        <dbReference type="RuleBase" id="RU004226"/>
    </source>
</evidence>
<gene>
    <name evidence="6 10" type="primary">matK</name>
</gene>
<evidence type="ECO:0000259" key="9">
    <source>
        <dbReference type="Pfam" id="PF01824"/>
    </source>
</evidence>
<dbReference type="Pfam" id="PF01824">
    <property type="entry name" value="MatK_N"/>
    <property type="match status" value="1"/>
</dbReference>
<keyword evidence="2 7" id="KW-0934">Plastid</keyword>
<organism evidence="10">
    <name type="scientific">Pouteria caimito</name>
    <dbReference type="NCBI Taxonomy" id="872014"/>
    <lineage>
        <taxon>Eukaryota</taxon>
        <taxon>Viridiplantae</taxon>
        <taxon>Streptophyta</taxon>
        <taxon>Embryophyta</taxon>
        <taxon>Tracheophyta</taxon>
        <taxon>Spermatophyta</taxon>
        <taxon>Magnoliopsida</taxon>
        <taxon>eudicotyledons</taxon>
        <taxon>Gunneridae</taxon>
        <taxon>Pentapetalae</taxon>
        <taxon>asterids</taxon>
        <taxon>Ericales</taxon>
        <taxon>Sapotaceae</taxon>
        <taxon>Chrysophylloideae</taxon>
        <taxon>Pouteria</taxon>
    </lineage>
</organism>
<evidence type="ECO:0000256" key="4">
    <source>
        <dbReference type="ARBA" id="ARBA00022694"/>
    </source>
</evidence>
<dbReference type="GO" id="GO:0009507">
    <property type="term" value="C:chloroplast"/>
    <property type="evidence" value="ECO:0007669"/>
    <property type="project" value="UniProtKB-SubCell"/>
</dbReference>
<dbReference type="HAMAP" id="MF_01390">
    <property type="entry name" value="MatK"/>
    <property type="match status" value="1"/>
</dbReference>
<dbReference type="GeneID" id="62621335"/>
<dbReference type="EMBL" id="MT712131">
    <property type="protein sequence ID" value="QNM40632.1"/>
    <property type="molecule type" value="Genomic_DNA"/>
</dbReference>
<evidence type="ECO:0000256" key="6">
    <source>
        <dbReference type="HAMAP-Rule" id="MF_01390"/>
    </source>
</evidence>